<dbReference type="InterPro" id="IPR005835">
    <property type="entry name" value="NTP_transferase_dom"/>
</dbReference>
<dbReference type="Proteomes" id="UP000176222">
    <property type="component" value="Unassembled WGS sequence"/>
</dbReference>
<dbReference type="Pfam" id="PF00483">
    <property type="entry name" value="NTP_transferase"/>
    <property type="match status" value="1"/>
</dbReference>
<dbReference type="InterPro" id="IPR050486">
    <property type="entry name" value="Mannose-1P_guanyltransferase"/>
</dbReference>
<gene>
    <name evidence="2" type="ORF">A2370_03105</name>
</gene>
<protein>
    <recommendedName>
        <fullName evidence="1">Nucleotidyl transferase domain-containing protein</fullName>
    </recommendedName>
</protein>
<evidence type="ECO:0000259" key="1">
    <source>
        <dbReference type="Pfam" id="PF00483"/>
    </source>
</evidence>
<dbReference type="InterPro" id="IPR016873">
    <property type="entry name" value="Caps_polysacc_synth_BcbE_prd"/>
</dbReference>
<accession>A0A1G2QFJ0</accession>
<reference evidence="2 3" key="1">
    <citation type="journal article" date="2016" name="Nat. Commun.">
        <title>Thousands of microbial genomes shed light on interconnected biogeochemical processes in an aquifer system.</title>
        <authorList>
            <person name="Anantharaman K."/>
            <person name="Brown C.T."/>
            <person name="Hug L.A."/>
            <person name="Sharon I."/>
            <person name="Castelle C.J."/>
            <person name="Probst A.J."/>
            <person name="Thomas B.C."/>
            <person name="Singh A."/>
            <person name="Wilkins M.J."/>
            <person name="Karaoz U."/>
            <person name="Brodie E.L."/>
            <person name="Williams K.H."/>
            <person name="Hubbard S.S."/>
            <person name="Banfield J.F."/>
        </authorList>
    </citation>
    <scope>NUCLEOTIDE SEQUENCE [LARGE SCALE GENOMIC DNA]</scope>
</reference>
<proteinExistence type="predicted"/>
<dbReference type="AlphaFoldDB" id="A0A1G2QFJ0"/>
<dbReference type="InterPro" id="IPR029044">
    <property type="entry name" value="Nucleotide-diphossugar_trans"/>
</dbReference>
<dbReference type="SUPFAM" id="SSF53448">
    <property type="entry name" value="Nucleotide-diphospho-sugar transferases"/>
    <property type="match status" value="1"/>
</dbReference>
<dbReference type="PIRSF" id="PIRSF028162">
    <property type="entry name" value="BcbE_prd"/>
    <property type="match status" value="1"/>
</dbReference>
<feature type="domain" description="Nucleotidyl transferase" evidence="1">
    <location>
        <begin position="17"/>
        <end position="187"/>
    </location>
</feature>
<dbReference type="EMBL" id="MHTH01000005">
    <property type="protein sequence ID" value="OHA59148.1"/>
    <property type="molecule type" value="Genomic_DNA"/>
</dbReference>
<dbReference type="STRING" id="1802436.A2370_03105"/>
<evidence type="ECO:0000313" key="2">
    <source>
        <dbReference type="EMBL" id="OHA59148.1"/>
    </source>
</evidence>
<name>A0A1G2QFJ0_9BACT</name>
<dbReference type="CDD" id="cd04183">
    <property type="entry name" value="GT2_BcE_like"/>
    <property type="match status" value="1"/>
</dbReference>
<dbReference type="Gene3D" id="3.90.550.10">
    <property type="entry name" value="Spore Coat Polysaccharide Biosynthesis Protein SpsA, Chain A"/>
    <property type="match status" value="1"/>
</dbReference>
<evidence type="ECO:0000313" key="3">
    <source>
        <dbReference type="Proteomes" id="UP000176222"/>
    </source>
</evidence>
<sequence>MKSFKDQKVNILFPISGQGQRFIDAGFDTPKPLIKVLDKLMIEWAVKSCNFLDKLDDYNLIFTVRLEHIEKYQIDKKLKDLFGSETIIIPIEVDKWPKGQAGHALAAKNYIDNDQPLFIYSCDTYSQTPIEEMIDDEKPDGVLSCFESNEERLSYAKLDKNGYVCETAEKKPISNLASNGHYYFRHGSDFVLATEEAIKKRQTFNGEYYIAPVYNFLIGLGRKIKVVMVTKNWEMGTPVDLESFITHYPLDK</sequence>
<dbReference type="PANTHER" id="PTHR22572">
    <property type="entry name" value="SUGAR-1-PHOSPHATE GUANYL TRANSFERASE"/>
    <property type="match status" value="1"/>
</dbReference>
<organism evidence="2 3">
    <name type="scientific">Candidatus Vogelbacteria bacterium RIFOXYB1_FULL_42_16</name>
    <dbReference type="NCBI Taxonomy" id="1802436"/>
    <lineage>
        <taxon>Bacteria</taxon>
        <taxon>Candidatus Vogeliibacteriota</taxon>
    </lineage>
</organism>
<comment type="caution">
    <text evidence="2">The sequence shown here is derived from an EMBL/GenBank/DDBJ whole genome shotgun (WGS) entry which is preliminary data.</text>
</comment>